<sequence>MSTNTTERENPLLQIDTSFRTYLNAYTRSYQNHIVDGVLDYAFESDFAVRQKIMGLGGWGKLVKAAGSQDVSAEAKHLFLKCEQVGPLKYPDIYDIVKKCAERLELVVPIVFVRGDMDKAQVYSVASDIIEPCIVLSKQVVEMCSKEELMFLIGCECGRIQNNHCAYNMAFTYLNYNKYTYRPVERSYKQTVNNQLYTALVQWVKYADITANRAGIICLDKPGMFISVITGLYNKGYIDFYGRQQKNMDTDGLIKKAESVHAVSSRNLKTDNTMSELEKLVVAATEFLYCSVLYEWRGDAEDSDRHLVSGQICDVRSSIIIGNGGVIGG</sequence>
<dbReference type="GO" id="GO:0008237">
    <property type="term" value="F:metallopeptidase activity"/>
    <property type="evidence" value="ECO:0007669"/>
    <property type="project" value="UniProtKB-KW"/>
</dbReference>
<protein>
    <submittedName>
        <fullName evidence="1">M48 family metalloprotease</fullName>
        <ecNumber evidence="1">3.4.24.-</ecNumber>
    </submittedName>
</protein>
<evidence type="ECO:0000313" key="1">
    <source>
        <dbReference type="EMBL" id="MCU6705912.1"/>
    </source>
</evidence>
<dbReference type="Proteomes" id="UP001208131">
    <property type="component" value="Unassembled WGS sequence"/>
</dbReference>
<dbReference type="EMBL" id="JAOQJZ010000007">
    <property type="protein sequence ID" value="MCU6705912.1"/>
    <property type="molecule type" value="Genomic_DNA"/>
</dbReference>
<comment type="caution">
    <text evidence="1">The sequence shown here is derived from an EMBL/GenBank/DDBJ whole genome shotgun (WGS) entry which is preliminary data.</text>
</comment>
<evidence type="ECO:0000313" key="2">
    <source>
        <dbReference type="Proteomes" id="UP001208131"/>
    </source>
</evidence>
<dbReference type="EC" id="3.4.24.-" evidence="1"/>
<keyword evidence="1" id="KW-0645">Protease</keyword>
<keyword evidence="1" id="KW-0378">Hydrolase</keyword>
<organism evidence="1 2">
    <name type="scientific">Hominimerdicola aceti</name>
    <dbReference type="NCBI Taxonomy" id="2981726"/>
    <lineage>
        <taxon>Bacteria</taxon>
        <taxon>Bacillati</taxon>
        <taxon>Bacillota</taxon>
        <taxon>Clostridia</taxon>
        <taxon>Eubacteriales</taxon>
        <taxon>Oscillospiraceae</taxon>
        <taxon>Hominimerdicola</taxon>
    </lineage>
</organism>
<dbReference type="Gene3D" id="3.30.2010.10">
    <property type="entry name" value="Metalloproteases ('zincins'), catalytic domain"/>
    <property type="match status" value="1"/>
</dbReference>
<gene>
    <name evidence="1" type="ORF">OCV57_08235</name>
</gene>
<dbReference type="AlphaFoldDB" id="A0AAE3LKN8"/>
<reference evidence="1 2" key="1">
    <citation type="journal article" date="2021" name="ISME Commun">
        <title>Automated analysis of genomic sequences facilitates high-throughput and comprehensive description of bacteria.</title>
        <authorList>
            <person name="Hitch T.C.A."/>
        </authorList>
    </citation>
    <scope>NUCLEOTIDE SEQUENCE [LARGE SCALE GENOMIC DNA]</scope>
    <source>
        <strain evidence="1 2">Sanger_31</strain>
    </source>
</reference>
<accession>A0AAE3LKN8</accession>
<name>A0AAE3LKN8_9FIRM</name>
<keyword evidence="2" id="KW-1185">Reference proteome</keyword>
<keyword evidence="1" id="KW-0482">Metalloprotease</keyword>
<dbReference type="RefSeq" id="WP_022287149.1">
    <property type="nucleotide sequence ID" value="NZ_JAOQJZ010000007.1"/>
</dbReference>
<proteinExistence type="predicted"/>